<evidence type="ECO:0000256" key="1">
    <source>
        <dbReference type="SAM" id="MobiDB-lite"/>
    </source>
</evidence>
<reference evidence="2 3" key="1">
    <citation type="submission" date="2009-06" db="EMBL/GenBank/DDBJ databases">
        <title>The Genome Sequence of Loxodonta africana (African elephant).</title>
        <authorList>
            <person name="Di Palma F."/>
            <person name="Heiman D."/>
            <person name="Young S."/>
            <person name="Johnson J."/>
            <person name="Lander E.S."/>
            <person name="Lindblad-Toh K."/>
        </authorList>
    </citation>
    <scope>NUCLEOTIDE SEQUENCE [LARGE SCALE GENOMIC DNA]</scope>
    <source>
        <strain evidence="2 3">Isolate ISIS603380</strain>
    </source>
</reference>
<reference evidence="2" key="3">
    <citation type="submission" date="2025-09" db="UniProtKB">
        <authorList>
            <consortium name="Ensembl"/>
        </authorList>
    </citation>
    <scope>IDENTIFICATION</scope>
    <source>
        <strain evidence="2">Isolate ISIS603380</strain>
    </source>
</reference>
<name>G3U7Y5_LOXAF</name>
<organism evidence="2 3">
    <name type="scientific">Loxodonta africana</name>
    <name type="common">African elephant</name>
    <dbReference type="NCBI Taxonomy" id="9785"/>
    <lineage>
        <taxon>Eukaryota</taxon>
        <taxon>Metazoa</taxon>
        <taxon>Chordata</taxon>
        <taxon>Craniata</taxon>
        <taxon>Vertebrata</taxon>
        <taxon>Euteleostomi</taxon>
        <taxon>Mammalia</taxon>
        <taxon>Eutheria</taxon>
        <taxon>Afrotheria</taxon>
        <taxon>Proboscidea</taxon>
        <taxon>Elephantidae</taxon>
        <taxon>Loxodonta</taxon>
    </lineage>
</organism>
<dbReference type="AlphaFoldDB" id="G3U7Y5"/>
<dbReference type="HOGENOM" id="CLU_3244725_0_0_1"/>
<feature type="region of interest" description="Disordered" evidence="1">
    <location>
        <begin position="1"/>
        <end position="43"/>
    </location>
</feature>
<sequence length="43" mass="4968">KKSKNKKPRRRLSLGWSSSAWARGTLKNPQSKDPRSQPFEKSL</sequence>
<dbReference type="InParanoid" id="G3U7Y5"/>
<reference evidence="2" key="2">
    <citation type="submission" date="2025-08" db="UniProtKB">
        <authorList>
            <consortium name="Ensembl"/>
        </authorList>
    </citation>
    <scope>IDENTIFICATION</scope>
    <source>
        <strain evidence="2">Isolate ISIS603380</strain>
    </source>
</reference>
<protein>
    <submittedName>
        <fullName evidence="2">Uncharacterized protein</fullName>
    </submittedName>
</protein>
<accession>G3U7Y5</accession>
<evidence type="ECO:0000313" key="2">
    <source>
        <dbReference type="Ensembl" id="ENSLAFP00000023943.1"/>
    </source>
</evidence>
<dbReference type="Proteomes" id="UP000007646">
    <property type="component" value="Unassembled WGS sequence"/>
</dbReference>
<proteinExistence type="predicted"/>
<keyword evidence="3" id="KW-1185">Reference proteome</keyword>
<evidence type="ECO:0000313" key="3">
    <source>
        <dbReference type="Proteomes" id="UP000007646"/>
    </source>
</evidence>
<dbReference type="Ensembl" id="ENSLAFT00000035714.1">
    <property type="protein sequence ID" value="ENSLAFP00000023943.1"/>
    <property type="gene ID" value="ENSLAFG00000030968.1"/>
</dbReference>
<feature type="compositionally biased region" description="Basic residues" evidence="1">
    <location>
        <begin position="1"/>
        <end position="12"/>
    </location>
</feature>